<dbReference type="OrthoDB" id="651601at2759"/>
<dbReference type="InterPro" id="IPR036397">
    <property type="entry name" value="RNaseH_sf"/>
</dbReference>
<dbReference type="InterPro" id="IPR053151">
    <property type="entry name" value="RNase_H-like"/>
</dbReference>
<keyword evidence="3" id="KW-1185">Reference proteome</keyword>
<dbReference type="Pfam" id="PF13456">
    <property type="entry name" value="RVT_3"/>
    <property type="match status" value="1"/>
</dbReference>
<accession>A0A834XFK6</accession>
<dbReference type="InterPro" id="IPR012337">
    <property type="entry name" value="RNaseH-like_sf"/>
</dbReference>
<dbReference type="InterPro" id="IPR002156">
    <property type="entry name" value="RNaseH_domain"/>
</dbReference>
<evidence type="ECO:0000313" key="2">
    <source>
        <dbReference type="EMBL" id="KAF7844555.1"/>
    </source>
</evidence>
<gene>
    <name evidence="2" type="ORF">G2W53_001460</name>
</gene>
<dbReference type="CDD" id="cd06222">
    <property type="entry name" value="RNase_H_like"/>
    <property type="match status" value="1"/>
</dbReference>
<comment type="caution">
    <text evidence="2">The sequence shown here is derived from an EMBL/GenBank/DDBJ whole genome shotgun (WGS) entry which is preliminary data.</text>
</comment>
<dbReference type="GO" id="GO:0004523">
    <property type="term" value="F:RNA-DNA hybrid ribonuclease activity"/>
    <property type="evidence" value="ECO:0007669"/>
    <property type="project" value="InterPro"/>
</dbReference>
<dbReference type="EMBL" id="JAAIUW010000001">
    <property type="protein sequence ID" value="KAF7844555.1"/>
    <property type="molecule type" value="Genomic_DNA"/>
</dbReference>
<dbReference type="PANTHER" id="PTHR47723:SF19">
    <property type="entry name" value="POLYNUCLEOTIDYL TRANSFERASE, RIBONUCLEASE H-LIKE SUPERFAMILY PROTEIN"/>
    <property type="match status" value="1"/>
</dbReference>
<dbReference type="Gene3D" id="3.30.420.10">
    <property type="entry name" value="Ribonuclease H-like superfamily/Ribonuclease H"/>
    <property type="match status" value="1"/>
</dbReference>
<protein>
    <submittedName>
        <fullName evidence="2">Putative ribonuclease H-like domain-containing protein</fullName>
    </submittedName>
</protein>
<sequence>MSLELRSWKWREISFDYPKDILSKINAIPCCKDINYDDRRIWKLNSRGWCKLNTYGSSFNNSGSNAARGSLRDLLGNWIHGFCKHIGFGSSLKAEVWAIALVLELASKLHYPRIIVESDSAIAFQLLTKNTCDVHYLGALILFCISKLRDFAEV</sequence>
<evidence type="ECO:0000313" key="3">
    <source>
        <dbReference type="Proteomes" id="UP000634136"/>
    </source>
</evidence>
<dbReference type="PANTHER" id="PTHR47723">
    <property type="entry name" value="OS05G0353850 PROTEIN"/>
    <property type="match status" value="1"/>
</dbReference>
<reference evidence="2" key="1">
    <citation type="submission" date="2020-09" db="EMBL/GenBank/DDBJ databases">
        <title>Genome-Enabled Discovery of Anthraquinone Biosynthesis in Senna tora.</title>
        <authorList>
            <person name="Kang S.-H."/>
            <person name="Pandey R.P."/>
            <person name="Lee C.-M."/>
            <person name="Sim J.-S."/>
            <person name="Jeong J.-T."/>
            <person name="Choi B.-S."/>
            <person name="Jung M."/>
            <person name="Ginzburg D."/>
            <person name="Zhao K."/>
            <person name="Won S.Y."/>
            <person name="Oh T.-J."/>
            <person name="Yu Y."/>
            <person name="Kim N.-H."/>
            <person name="Lee O.R."/>
            <person name="Lee T.-H."/>
            <person name="Bashyal P."/>
            <person name="Kim T.-S."/>
            <person name="Lee W.-H."/>
            <person name="Kawkins C."/>
            <person name="Kim C.-K."/>
            <person name="Kim J.S."/>
            <person name="Ahn B.O."/>
            <person name="Rhee S.Y."/>
            <person name="Sohng J.K."/>
        </authorList>
    </citation>
    <scope>NUCLEOTIDE SEQUENCE</scope>
    <source>
        <tissue evidence="2">Leaf</tissue>
    </source>
</reference>
<dbReference type="AlphaFoldDB" id="A0A834XFK6"/>
<evidence type="ECO:0000259" key="1">
    <source>
        <dbReference type="Pfam" id="PF13456"/>
    </source>
</evidence>
<feature type="domain" description="RNase H type-1" evidence="1">
    <location>
        <begin position="58"/>
        <end position="151"/>
    </location>
</feature>
<organism evidence="2 3">
    <name type="scientific">Senna tora</name>
    <dbReference type="NCBI Taxonomy" id="362788"/>
    <lineage>
        <taxon>Eukaryota</taxon>
        <taxon>Viridiplantae</taxon>
        <taxon>Streptophyta</taxon>
        <taxon>Embryophyta</taxon>
        <taxon>Tracheophyta</taxon>
        <taxon>Spermatophyta</taxon>
        <taxon>Magnoliopsida</taxon>
        <taxon>eudicotyledons</taxon>
        <taxon>Gunneridae</taxon>
        <taxon>Pentapetalae</taxon>
        <taxon>rosids</taxon>
        <taxon>fabids</taxon>
        <taxon>Fabales</taxon>
        <taxon>Fabaceae</taxon>
        <taxon>Caesalpinioideae</taxon>
        <taxon>Cassia clade</taxon>
        <taxon>Senna</taxon>
    </lineage>
</organism>
<dbReference type="SUPFAM" id="SSF53098">
    <property type="entry name" value="Ribonuclease H-like"/>
    <property type="match status" value="1"/>
</dbReference>
<dbReference type="InterPro" id="IPR044730">
    <property type="entry name" value="RNase_H-like_dom_plant"/>
</dbReference>
<dbReference type="GO" id="GO:0003676">
    <property type="term" value="F:nucleic acid binding"/>
    <property type="evidence" value="ECO:0007669"/>
    <property type="project" value="InterPro"/>
</dbReference>
<dbReference type="Proteomes" id="UP000634136">
    <property type="component" value="Unassembled WGS sequence"/>
</dbReference>
<proteinExistence type="predicted"/>
<name>A0A834XFK6_9FABA</name>